<proteinExistence type="predicted"/>
<evidence type="ECO:0000256" key="1">
    <source>
        <dbReference type="PROSITE-ProRule" id="PRU00409"/>
    </source>
</evidence>
<name>A0A811T9B0_9EURY</name>
<dbReference type="InterPro" id="IPR011761">
    <property type="entry name" value="ATP-grasp"/>
</dbReference>
<feature type="domain" description="ATP-grasp" evidence="2">
    <location>
        <begin position="79"/>
        <end position="279"/>
    </location>
</feature>
<keyword evidence="3" id="KW-0436">Ligase</keyword>
<protein>
    <submittedName>
        <fullName evidence="3">Tyramine--L-glutamate ligase</fullName>
        <ecNumber evidence="3">6.3.4.24</ecNumber>
    </submittedName>
</protein>
<organism evidence="3 4">
    <name type="scientific">Candidatus Argoarchaeum ethanivorans</name>
    <dbReference type="NCBI Taxonomy" id="2608793"/>
    <lineage>
        <taxon>Archaea</taxon>
        <taxon>Methanobacteriati</taxon>
        <taxon>Methanobacteriota</taxon>
        <taxon>Stenosarchaea group</taxon>
        <taxon>Methanomicrobia</taxon>
        <taxon>Methanosarcinales</taxon>
        <taxon>Methanosarcinales incertae sedis</taxon>
        <taxon>GOM Arc I cluster</taxon>
        <taxon>Candidatus Argoarchaeum</taxon>
    </lineage>
</organism>
<dbReference type="Proteomes" id="UP000612009">
    <property type="component" value="Unassembled WGS sequence"/>
</dbReference>
<sequence>MRVFVAEYAVANNDAKFIQQGLMMLNTLVASFSRCKHTVYYPTAGTRLSCGHALPSRSFFKSLEFSKSCDAGIVIAPDELLKGATEILEENTCNLGSSPDAVHVCADKLACTRMLKQHNLPVPRTVINCVTQGTWVVKPRWGCGSEGINRINVTGMQKIPKDAVATEYIKGEHISVSLVASNSSILPLTINRQIIRHNRGSITYHGNQTPFEVENKKEILGIASKVIKILGCRGYAGVDIINSDQPCVVDVNPRATASIVPVSQVLTHEIAELILQAKNDILPSKIDTMGSAEMILSG</sequence>
<dbReference type="Gene3D" id="3.40.50.11770">
    <property type="match status" value="1"/>
</dbReference>
<accession>A0A811T9B0</accession>
<gene>
    <name evidence="3" type="primary">mfnD</name>
    <name evidence="3" type="ORF">LAKADJCE_00303</name>
</gene>
<dbReference type="SUPFAM" id="SSF56059">
    <property type="entry name" value="Glutathione synthetase ATP-binding domain-like"/>
    <property type="match status" value="1"/>
</dbReference>
<keyword evidence="1" id="KW-0547">Nucleotide-binding</keyword>
<dbReference type="GO" id="GO:0005524">
    <property type="term" value="F:ATP binding"/>
    <property type="evidence" value="ECO:0007669"/>
    <property type="project" value="UniProtKB-UniRule"/>
</dbReference>
<evidence type="ECO:0000259" key="2">
    <source>
        <dbReference type="PROSITE" id="PS50975"/>
    </source>
</evidence>
<keyword evidence="1" id="KW-0067">ATP-binding</keyword>
<dbReference type="GO" id="GO:0046872">
    <property type="term" value="F:metal ion binding"/>
    <property type="evidence" value="ECO:0007669"/>
    <property type="project" value="InterPro"/>
</dbReference>
<evidence type="ECO:0000313" key="4">
    <source>
        <dbReference type="Proteomes" id="UP000612009"/>
    </source>
</evidence>
<dbReference type="InterPro" id="IPR024710">
    <property type="entry name" value="MfnD"/>
</dbReference>
<dbReference type="EMBL" id="CAJHIR010000013">
    <property type="protein sequence ID" value="CAD6492408.1"/>
    <property type="molecule type" value="Genomic_DNA"/>
</dbReference>
<dbReference type="Pfam" id="PF02655">
    <property type="entry name" value="ATP-grasp_3"/>
    <property type="match status" value="1"/>
</dbReference>
<comment type="caution">
    <text evidence="3">The sequence shown here is derived from an EMBL/GenBank/DDBJ whole genome shotgun (WGS) entry which is preliminary data.</text>
</comment>
<dbReference type="PROSITE" id="PS50975">
    <property type="entry name" value="ATP_GRASP"/>
    <property type="match status" value="1"/>
</dbReference>
<dbReference type="AlphaFoldDB" id="A0A811T9B0"/>
<reference evidence="3" key="1">
    <citation type="submission" date="2020-10" db="EMBL/GenBank/DDBJ databases">
        <authorList>
            <person name="Hahn C.J."/>
            <person name="Laso-Perez R."/>
            <person name="Vulcano F."/>
            <person name="Vaziourakis K.-M."/>
            <person name="Stokke R."/>
            <person name="Steen I.H."/>
            <person name="Teske A."/>
            <person name="Boetius A."/>
            <person name="Liebeke M."/>
            <person name="Amann R."/>
            <person name="Knittel K."/>
        </authorList>
    </citation>
    <scope>NUCLEOTIDE SEQUENCE</scope>
    <source>
        <strain evidence="3">Gfbio:e3339647-f889-4370-9287-4fb5cb688e4c:AG392J18_GoMArc1</strain>
    </source>
</reference>
<dbReference type="EC" id="6.3.4.24" evidence="3"/>
<dbReference type="Gene3D" id="3.30.470.20">
    <property type="entry name" value="ATP-grasp fold, B domain"/>
    <property type="match status" value="1"/>
</dbReference>
<dbReference type="PIRSF" id="PIRSF016766">
    <property type="entry name" value="UCP016766_ATPgrasp"/>
    <property type="match status" value="1"/>
</dbReference>
<dbReference type="Gene3D" id="2.30.36.100">
    <property type="match status" value="1"/>
</dbReference>
<dbReference type="InterPro" id="IPR003806">
    <property type="entry name" value="ATP-grasp_PylC-type"/>
</dbReference>
<evidence type="ECO:0000313" key="3">
    <source>
        <dbReference type="EMBL" id="CAD6492408.1"/>
    </source>
</evidence>
<dbReference type="GO" id="GO:0016874">
    <property type="term" value="F:ligase activity"/>
    <property type="evidence" value="ECO:0007669"/>
    <property type="project" value="UniProtKB-KW"/>
</dbReference>